<dbReference type="EMBL" id="ABCK01000026">
    <property type="protein sequence ID" value="EDM25647.1"/>
    <property type="molecule type" value="Genomic_DNA"/>
</dbReference>
<dbReference type="RefSeq" id="WP_007280580.1">
    <property type="nucleotide sequence ID" value="NZ_ABCK01000026.1"/>
</dbReference>
<evidence type="ECO:0000313" key="1">
    <source>
        <dbReference type="EMBL" id="EDM25647.1"/>
    </source>
</evidence>
<dbReference type="SUPFAM" id="SSF52266">
    <property type="entry name" value="SGNH hydrolase"/>
    <property type="match status" value="1"/>
</dbReference>
<dbReference type="OrthoDB" id="9790057at2"/>
<name>A6DRW2_9BACT</name>
<dbReference type="AlphaFoldDB" id="A6DRW2"/>
<evidence type="ECO:0008006" key="3">
    <source>
        <dbReference type="Google" id="ProtNLM"/>
    </source>
</evidence>
<comment type="caution">
    <text evidence="1">The sequence shown here is derived from an EMBL/GenBank/DDBJ whole genome shotgun (WGS) entry which is preliminary data.</text>
</comment>
<organism evidence="1 2">
    <name type="scientific">Lentisphaera araneosa HTCC2155</name>
    <dbReference type="NCBI Taxonomy" id="313628"/>
    <lineage>
        <taxon>Bacteria</taxon>
        <taxon>Pseudomonadati</taxon>
        <taxon>Lentisphaerota</taxon>
        <taxon>Lentisphaeria</taxon>
        <taxon>Lentisphaerales</taxon>
        <taxon>Lentisphaeraceae</taxon>
        <taxon>Lentisphaera</taxon>
    </lineage>
</organism>
<protein>
    <recommendedName>
        <fullName evidence="3">SGNH hydrolase-type esterase domain-containing protein</fullName>
    </recommendedName>
</protein>
<accession>A6DRW2</accession>
<dbReference type="STRING" id="313628.LNTAR_25175"/>
<keyword evidence="2" id="KW-1185">Reference proteome</keyword>
<evidence type="ECO:0000313" key="2">
    <source>
        <dbReference type="Proteomes" id="UP000004947"/>
    </source>
</evidence>
<gene>
    <name evidence="1" type="ORF">LNTAR_25175</name>
</gene>
<sequence length="91" mass="10508">MLCRGGNLKMGALKPSKNSTHKLSIIKMVANRDFSKFPLDSKGSINKPFYSRDDLHLSAEGYLIWVKKLKPILREYELNIPYSEFWGQVTF</sequence>
<reference evidence="1 2" key="1">
    <citation type="journal article" date="2010" name="J. Bacteriol.">
        <title>Genome sequence of Lentisphaera araneosa HTCC2155T, the type species of the order Lentisphaerales in the phylum Lentisphaerae.</title>
        <authorList>
            <person name="Thrash J.C."/>
            <person name="Cho J.C."/>
            <person name="Vergin K.L."/>
            <person name="Morris R.M."/>
            <person name="Giovannoni S.J."/>
        </authorList>
    </citation>
    <scope>NUCLEOTIDE SEQUENCE [LARGE SCALE GENOMIC DNA]</scope>
    <source>
        <strain evidence="1 2">HTCC2155</strain>
    </source>
</reference>
<proteinExistence type="predicted"/>
<dbReference type="Proteomes" id="UP000004947">
    <property type="component" value="Unassembled WGS sequence"/>
</dbReference>